<evidence type="ECO:0000313" key="2">
    <source>
        <dbReference type="EMBL" id="ACE62834.1"/>
    </source>
</evidence>
<proteinExistence type="predicted"/>
<gene>
    <name evidence="2" type="primary">nad6</name>
</gene>
<reference evidence="2" key="1">
    <citation type="journal article" date="2004" name="Mol. Biol. Evol.">
        <title>Molecular phylogeny of euthyneura (mollusca: gastropoda).</title>
        <authorList>
            <person name="Grande C."/>
            <person name="Templado J."/>
            <person name="Cervera J.L."/>
            <person name="Zardoya R."/>
        </authorList>
    </citation>
    <scope>NUCLEOTIDE SEQUENCE</scope>
</reference>
<evidence type="ECO:0000256" key="1">
    <source>
        <dbReference type="SAM" id="Phobius"/>
    </source>
</evidence>
<keyword evidence="2" id="KW-0496">Mitochondrion</keyword>
<geneLocation type="mitochondrion" evidence="2"/>
<feature type="transmembrane region" description="Helical" evidence="1">
    <location>
        <begin position="79"/>
        <end position="98"/>
    </location>
</feature>
<protein>
    <submittedName>
        <fullName evidence="2">NADH dehydrogenase subunit 6</fullName>
    </submittedName>
</protein>
<dbReference type="EMBL" id="AY345053">
    <property type="protein sequence ID" value="ACE62834.1"/>
    <property type="molecule type" value="Genomic_DNA"/>
</dbReference>
<feature type="transmembrane region" description="Helical" evidence="1">
    <location>
        <begin position="45"/>
        <end position="67"/>
    </location>
</feature>
<accession>B3DFE7</accession>
<keyword evidence="1" id="KW-0812">Transmembrane</keyword>
<name>B3DFE7_9EUPU</name>
<sequence>MVATLSFIFGLSVGAAMLSMASSLSLLGGLLCLSVITVVGLGVVASFWYACMLFLVYVGSLLVLFLYISMLSSNKLLSFRWGALPLGLCGSGFCVFLLNSPAPKGVVGGSCFDSGGLLPVPVLLGLGVLLLVVFLGVVEIIRPSGGAMRAFSGMS</sequence>
<keyword evidence="1" id="KW-1133">Transmembrane helix</keyword>
<keyword evidence="1" id="KW-0472">Membrane</keyword>
<organism evidence="2">
    <name type="scientific">Myosotella myosotis</name>
    <name type="common">mouse ear snail</name>
    <dbReference type="NCBI Taxonomy" id="252580"/>
    <lineage>
        <taxon>Eukaryota</taxon>
        <taxon>Metazoa</taxon>
        <taxon>Spiralia</taxon>
        <taxon>Lophotrochozoa</taxon>
        <taxon>Mollusca</taxon>
        <taxon>Gastropoda</taxon>
        <taxon>Heterobranchia</taxon>
        <taxon>Euthyneura</taxon>
        <taxon>Panpulmonata</taxon>
        <taxon>Eupulmonata</taxon>
        <taxon>Ellobiida</taxon>
        <taxon>Ellobioidea</taxon>
        <taxon>Ellobiidae</taxon>
        <taxon>Myosotella</taxon>
    </lineage>
</organism>
<dbReference type="AlphaFoldDB" id="B3DFE7"/>
<reference evidence="2" key="3">
    <citation type="journal article" date="2008" name="BMC Evol. Biol.">
        <title>Evolution of gastropod mitochondrial genome arrangements.</title>
        <authorList>
            <person name="Grande C."/>
            <person name="Templado J."/>
            <person name="Zardoya R."/>
        </authorList>
    </citation>
    <scope>NUCLEOTIDE SEQUENCE</scope>
</reference>
<feature type="transmembrane region" description="Helical" evidence="1">
    <location>
        <begin position="118"/>
        <end position="141"/>
    </location>
</feature>
<reference evidence="2" key="2">
    <citation type="journal article" date="2004" name="Mol. Phylogenet. Evol.">
        <title>Phylogenetic relationships among Opisthobranchia (Mollusca: Gastropoda) based on mitochondrial cox 1, trnV, and rrnL genes.</title>
        <authorList>
            <person name="Grande C."/>
            <person name="Templado J."/>
            <person name="Cervera J.L."/>
            <person name="Zardoya R."/>
        </authorList>
    </citation>
    <scope>NUCLEOTIDE SEQUENCE</scope>
</reference>